<comment type="caution">
    <text evidence="1">The sequence shown here is derived from an EMBL/GenBank/DDBJ whole genome shotgun (WGS) entry which is preliminary data.</text>
</comment>
<dbReference type="InterPro" id="IPR007263">
    <property type="entry name" value="DCC1-like"/>
</dbReference>
<accession>A0ABW5T2G5</accession>
<dbReference type="Proteomes" id="UP001597520">
    <property type="component" value="Unassembled WGS sequence"/>
</dbReference>
<reference evidence="2" key="1">
    <citation type="journal article" date="2019" name="Int. J. Syst. Evol. Microbiol.">
        <title>The Global Catalogue of Microorganisms (GCM) 10K type strain sequencing project: providing services to taxonomists for standard genome sequencing and annotation.</title>
        <authorList>
            <consortium name="The Broad Institute Genomics Platform"/>
            <consortium name="The Broad Institute Genome Sequencing Center for Infectious Disease"/>
            <person name="Wu L."/>
            <person name="Ma J."/>
        </authorList>
    </citation>
    <scope>NUCLEOTIDE SEQUENCE [LARGE SCALE GENOMIC DNA]</scope>
    <source>
        <strain evidence="2">KCTC 33792</strain>
    </source>
</reference>
<dbReference type="EMBL" id="JBHUML010000002">
    <property type="protein sequence ID" value="MFD2705367.1"/>
    <property type="molecule type" value="Genomic_DNA"/>
</dbReference>
<organism evidence="1 2">
    <name type="scientific">Salibacterium lacus</name>
    <dbReference type="NCBI Taxonomy" id="1898109"/>
    <lineage>
        <taxon>Bacteria</taxon>
        <taxon>Bacillati</taxon>
        <taxon>Bacillota</taxon>
        <taxon>Bacilli</taxon>
        <taxon>Bacillales</taxon>
        <taxon>Bacillaceae</taxon>
    </lineage>
</organism>
<evidence type="ECO:0000313" key="2">
    <source>
        <dbReference type="Proteomes" id="UP001597520"/>
    </source>
</evidence>
<evidence type="ECO:0000313" key="1">
    <source>
        <dbReference type="EMBL" id="MFD2705367.1"/>
    </source>
</evidence>
<dbReference type="Pfam" id="PF04134">
    <property type="entry name" value="DCC1-like"/>
    <property type="match status" value="1"/>
</dbReference>
<gene>
    <name evidence="1" type="ORF">ACFSUB_07780</name>
</gene>
<name>A0ABW5T2G5_9BACI</name>
<dbReference type="InterPro" id="IPR044691">
    <property type="entry name" value="DCC1_Trx"/>
</dbReference>
<dbReference type="PANTHER" id="PTHR34290">
    <property type="entry name" value="SI:CH73-390P7.2"/>
    <property type="match status" value="1"/>
</dbReference>
<sequence length="130" mass="14650">MNNLSSIVVFYDQSCGICRESKRIIDKRDPAGMITWLDIQHPDTLEKYPLLKGRNVQEAMHLLENNTYLYTGFAAVKRIVQLLPAGKWVAPLFHLPGSDQIGETLYRLVARNRHTFSGAACESGTCGIKR</sequence>
<keyword evidence="2" id="KW-1185">Reference proteome</keyword>
<dbReference type="PANTHER" id="PTHR34290:SF2">
    <property type="entry name" value="OS04G0668800 PROTEIN"/>
    <property type="match status" value="1"/>
</dbReference>
<protein>
    <submittedName>
        <fullName evidence="1">Thiol-disulfide oxidoreductase DCC family protein</fullName>
    </submittedName>
</protein>
<proteinExistence type="predicted"/>
<dbReference type="RefSeq" id="WP_380712619.1">
    <property type="nucleotide sequence ID" value="NZ_JBHUML010000002.1"/>
</dbReference>